<proteinExistence type="predicted"/>
<dbReference type="AlphaFoldDB" id="A0A7W8JVI6"/>
<organism evidence="1 2">
    <name type="scientific">Deinococcus humi</name>
    <dbReference type="NCBI Taxonomy" id="662880"/>
    <lineage>
        <taxon>Bacteria</taxon>
        <taxon>Thermotogati</taxon>
        <taxon>Deinococcota</taxon>
        <taxon>Deinococci</taxon>
        <taxon>Deinococcales</taxon>
        <taxon>Deinococcaceae</taxon>
        <taxon>Deinococcus</taxon>
    </lineage>
</organism>
<gene>
    <name evidence="1" type="ORF">HNQ08_003103</name>
</gene>
<evidence type="ECO:0000313" key="2">
    <source>
        <dbReference type="Proteomes" id="UP000552709"/>
    </source>
</evidence>
<evidence type="ECO:0000313" key="1">
    <source>
        <dbReference type="EMBL" id="MBB5363996.1"/>
    </source>
</evidence>
<reference evidence="1 2" key="1">
    <citation type="submission" date="2020-08" db="EMBL/GenBank/DDBJ databases">
        <title>Genomic Encyclopedia of Type Strains, Phase IV (KMG-IV): sequencing the most valuable type-strain genomes for metagenomic binning, comparative biology and taxonomic classification.</title>
        <authorList>
            <person name="Goeker M."/>
        </authorList>
    </citation>
    <scope>NUCLEOTIDE SEQUENCE [LARGE SCALE GENOMIC DNA]</scope>
    <source>
        <strain evidence="1 2">DSM 27939</strain>
    </source>
</reference>
<dbReference type="Proteomes" id="UP000552709">
    <property type="component" value="Unassembled WGS sequence"/>
</dbReference>
<name>A0A7W8JVI6_9DEIO</name>
<keyword evidence="2" id="KW-1185">Reference proteome</keyword>
<protein>
    <submittedName>
        <fullName evidence="1">Uncharacterized protein</fullName>
    </submittedName>
</protein>
<comment type="caution">
    <text evidence="1">The sequence shown here is derived from an EMBL/GenBank/DDBJ whole genome shotgun (WGS) entry which is preliminary data.</text>
</comment>
<sequence length="321" mass="33691">MQGNQGIIGLALMTDNTTVPAAPTIALRVTQFADPFPKYTETEDQVATGTRFGTQKFIQGIESGNKTIQATATLRDLPLLLTTLLAAPDGAGLITPRANSYAALAPGQPLMVWQKHPLKNSVFQAAQVSALTINIPNRQNADVSVTLNTAWVAPMGTPPTFPPLAATGILQFLHFWVTIGGVKVAPESGSIEITQGMVAADGAQGKDDDKKMNILGWELDGQLTARLRFTLSESGAGVSTQTLLGLISLATPDASTGLRPTQTVEAGFTLGTDEIKFTFPNSEITADNPPTGLGRITVDFDAMSKNLGTAPVTVNVPVVAP</sequence>
<accession>A0A7W8JVI6</accession>
<dbReference type="RefSeq" id="WP_184133753.1">
    <property type="nucleotide sequence ID" value="NZ_JACHFL010000008.1"/>
</dbReference>
<dbReference type="EMBL" id="JACHFL010000008">
    <property type="protein sequence ID" value="MBB5363996.1"/>
    <property type="molecule type" value="Genomic_DNA"/>
</dbReference>